<dbReference type="Proteomes" id="UP000818624">
    <property type="component" value="Chromosome 1"/>
</dbReference>
<evidence type="ECO:0000313" key="3">
    <source>
        <dbReference type="Proteomes" id="UP000818624"/>
    </source>
</evidence>
<dbReference type="InterPro" id="IPR007145">
    <property type="entry name" value="MAP65_Ase1_PRC1"/>
</dbReference>
<protein>
    <submittedName>
        <fullName evidence="2">Microtubule bundling protein</fullName>
    </submittedName>
</protein>
<feature type="region of interest" description="Disordered" evidence="1">
    <location>
        <begin position="238"/>
        <end position="257"/>
    </location>
</feature>
<dbReference type="EMBL" id="CP046234">
    <property type="protein sequence ID" value="WFD46675.1"/>
    <property type="molecule type" value="Genomic_DNA"/>
</dbReference>
<feature type="compositionally biased region" description="Low complexity" evidence="1">
    <location>
        <begin position="240"/>
        <end position="254"/>
    </location>
</feature>
<organism evidence="2 3">
    <name type="scientific">Malassezia furfur</name>
    <name type="common">Pityriasis versicolor infection agent</name>
    <name type="synonym">Pityrosporum furfur</name>
    <dbReference type="NCBI Taxonomy" id="55194"/>
    <lineage>
        <taxon>Eukaryota</taxon>
        <taxon>Fungi</taxon>
        <taxon>Dikarya</taxon>
        <taxon>Basidiomycota</taxon>
        <taxon>Ustilaginomycotina</taxon>
        <taxon>Malasseziomycetes</taxon>
        <taxon>Malasseziales</taxon>
        <taxon>Malasseziaceae</taxon>
        <taxon>Malassezia</taxon>
    </lineage>
</organism>
<evidence type="ECO:0000256" key="1">
    <source>
        <dbReference type="SAM" id="MobiDB-lite"/>
    </source>
</evidence>
<name>A0ABY8EM92_MALFU</name>
<reference evidence="2 3" key="1">
    <citation type="journal article" date="2020" name="Elife">
        <title>Loss of centromere function drives karyotype evolution in closely related Malassezia species.</title>
        <authorList>
            <person name="Sankaranarayanan S.R."/>
            <person name="Ianiri G."/>
            <person name="Coelho M.A."/>
            <person name="Reza M.H."/>
            <person name="Thimmappa B.C."/>
            <person name="Ganguly P."/>
            <person name="Vadnala R.N."/>
            <person name="Sun S."/>
            <person name="Siddharthan R."/>
            <person name="Tellgren-Roth C."/>
            <person name="Dawson T.L."/>
            <person name="Heitman J."/>
            <person name="Sanyal K."/>
        </authorList>
    </citation>
    <scope>NUCLEOTIDE SEQUENCE [LARGE SCALE GENOMIC DNA]</scope>
    <source>
        <strain evidence="2">CBS14141</strain>
    </source>
</reference>
<proteinExistence type="predicted"/>
<evidence type="ECO:0000313" key="2">
    <source>
        <dbReference type="EMBL" id="WFD46675.1"/>
    </source>
</evidence>
<sequence length="381" mass="41179">MDASTLSALIDASSAELAALHAQLGSPPAELEKAMASLKTCIHDAVHAQLRVVQADVARVAEQCAERERAIAQLLAATGTERQSTPAADTPLLAQAAQLEEEQARLERTYTAQREQCTLVMDQIHTLDACMSSAGGSLPVPGPAHGTYEDVTPARLAQLEQHWQHVQQLYTTRKLQMETQFTEILQLWAELHILPAVSLADDGALQAAPGAEGALDAALLRYTQQRPVLQDGAFRGEFVPSEAPAPSADGPAAPLLQPTDDVLAQCDAKRAALEAEKTQRETNIQTYYDELCELWMRFDVPEAEMDAFVLDHRGSTLEVVHAVRLSPPLTPVQRGTRQDARAQVAAHDTLYRQDARTDLGAVGCAVHVRGGAAHALPRLLP</sequence>
<dbReference type="Pfam" id="PF03999">
    <property type="entry name" value="MAP65_ASE1"/>
    <property type="match status" value="1"/>
</dbReference>
<keyword evidence="3" id="KW-1185">Reference proteome</keyword>
<dbReference type="PANTHER" id="PTHR19321">
    <property type="entry name" value="PROTEIN REGULATOR OF CYTOKINESIS 1 PRC1-RELATED"/>
    <property type="match status" value="1"/>
</dbReference>
<accession>A0ABY8EM92</accession>
<gene>
    <name evidence="2" type="primary">ASE1</name>
    <name evidence="2" type="ORF">GLX27_001312</name>
</gene>
<dbReference type="PANTHER" id="PTHR19321:SF41">
    <property type="entry name" value="FASCETTO-RELATED"/>
    <property type="match status" value="1"/>
</dbReference>